<sequence>MEERIQSLTVFLVSNLEKSKEFYQKILECDVTDWWALRKDGIKLGIKLLQANETDSINPNSSQNKVVSDVYAYADDYTSLETLYDQVKERGANIVQEPEETNLDWGSWKEFSIQDPDGYVISFGTARKN</sequence>
<keyword evidence="3" id="KW-1185">Reference proteome</keyword>
<dbReference type="Pfam" id="PF00903">
    <property type="entry name" value="Glyoxalase"/>
    <property type="match status" value="1"/>
</dbReference>
<organism evidence="2 3">
    <name type="scientific">Ornithinibacillus salinisoli</name>
    <dbReference type="NCBI Taxonomy" id="1848459"/>
    <lineage>
        <taxon>Bacteria</taxon>
        <taxon>Bacillati</taxon>
        <taxon>Bacillota</taxon>
        <taxon>Bacilli</taxon>
        <taxon>Bacillales</taxon>
        <taxon>Bacillaceae</taxon>
        <taxon>Ornithinibacillus</taxon>
    </lineage>
</organism>
<proteinExistence type="predicted"/>
<evidence type="ECO:0000313" key="3">
    <source>
        <dbReference type="Proteomes" id="UP001597383"/>
    </source>
</evidence>
<feature type="domain" description="VOC" evidence="1">
    <location>
        <begin position="4"/>
        <end position="126"/>
    </location>
</feature>
<reference evidence="3" key="1">
    <citation type="journal article" date="2019" name="Int. J. Syst. Evol. Microbiol.">
        <title>The Global Catalogue of Microorganisms (GCM) 10K type strain sequencing project: providing services to taxonomists for standard genome sequencing and annotation.</title>
        <authorList>
            <consortium name="The Broad Institute Genomics Platform"/>
            <consortium name="The Broad Institute Genome Sequencing Center for Infectious Disease"/>
            <person name="Wu L."/>
            <person name="Ma J."/>
        </authorList>
    </citation>
    <scope>NUCLEOTIDE SEQUENCE [LARGE SCALE GENOMIC DNA]</scope>
    <source>
        <strain evidence="3">R28</strain>
    </source>
</reference>
<dbReference type="SUPFAM" id="SSF54593">
    <property type="entry name" value="Glyoxalase/Bleomycin resistance protein/Dihydroxybiphenyl dioxygenase"/>
    <property type="match status" value="1"/>
</dbReference>
<dbReference type="InterPro" id="IPR004360">
    <property type="entry name" value="Glyas_Fos-R_dOase_dom"/>
</dbReference>
<dbReference type="RefSeq" id="WP_377558137.1">
    <property type="nucleotide sequence ID" value="NZ_JBHUHQ010000019.1"/>
</dbReference>
<accession>A0ABW4W171</accession>
<dbReference type="Gene3D" id="3.10.180.10">
    <property type="entry name" value="2,3-Dihydroxybiphenyl 1,2-Dioxygenase, domain 1"/>
    <property type="match status" value="1"/>
</dbReference>
<dbReference type="InterPro" id="IPR029068">
    <property type="entry name" value="Glyas_Bleomycin-R_OHBP_Dase"/>
</dbReference>
<dbReference type="InterPro" id="IPR037523">
    <property type="entry name" value="VOC_core"/>
</dbReference>
<dbReference type="Proteomes" id="UP001597383">
    <property type="component" value="Unassembled WGS sequence"/>
</dbReference>
<evidence type="ECO:0000313" key="2">
    <source>
        <dbReference type="EMBL" id="MFD2045499.1"/>
    </source>
</evidence>
<protein>
    <submittedName>
        <fullName evidence="2">VOC family protein</fullName>
    </submittedName>
</protein>
<dbReference type="PROSITE" id="PS51819">
    <property type="entry name" value="VOC"/>
    <property type="match status" value="1"/>
</dbReference>
<dbReference type="EMBL" id="JBHUHQ010000019">
    <property type="protein sequence ID" value="MFD2045499.1"/>
    <property type="molecule type" value="Genomic_DNA"/>
</dbReference>
<name>A0ABW4W171_9BACI</name>
<gene>
    <name evidence="2" type="ORF">ACFSJF_14565</name>
</gene>
<comment type="caution">
    <text evidence="2">The sequence shown here is derived from an EMBL/GenBank/DDBJ whole genome shotgun (WGS) entry which is preliminary data.</text>
</comment>
<evidence type="ECO:0000259" key="1">
    <source>
        <dbReference type="PROSITE" id="PS51819"/>
    </source>
</evidence>